<comment type="caution">
    <text evidence="1">The sequence shown here is derived from an EMBL/GenBank/DDBJ whole genome shotgun (WGS) entry which is preliminary data.</text>
</comment>
<dbReference type="Proteomes" id="UP000324222">
    <property type="component" value="Unassembled WGS sequence"/>
</dbReference>
<protein>
    <submittedName>
        <fullName evidence="1">Uncharacterized protein</fullName>
    </submittedName>
</protein>
<gene>
    <name evidence="1" type="ORF">E2C01_024563</name>
</gene>
<evidence type="ECO:0000313" key="2">
    <source>
        <dbReference type="Proteomes" id="UP000324222"/>
    </source>
</evidence>
<dbReference type="AlphaFoldDB" id="A0A5B7ECN9"/>
<reference evidence="1 2" key="1">
    <citation type="submission" date="2019-05" db="EMBL/GenBank/DDBJ databases">
        <title>Another draft genome of Portunus trituberculatus and its Hox gene families provides insights of decapod evolution.</title>
        <authorList>
            <person name="Jeong J.-H."/>
            <person name="Song I."/>
            <person name="Kim S."/>
            <person name="Choi T."/>
            <person name="Kim D."/>
            <person name="Ryu S."/>
            <person name="Kim W."/>
        </authorList>
    </citation>
    <scope>NUCLEOTIDE SEQUENCE [LARGE SCALE GENOMIC DNA]</scope>
    <source>
        <tissue evidence="1">Muscle</tissue>
    </source>
</reference>
<dbReference type="EMBL" id="VSRR010002404">
    <property type="protein sequence ID" value="MPC31278.1"/>
    <property type="molecule type" value="Genomic_DNA"/>
</dbReference>
<name>A0A5B7ECN9_PORTR</name>
<organism evidence="1 2">
    <name type="scientific">Portunus trituberculatus</name>
    <name type="common">Swimming crab</name>
    <name type="synonym">Neptunus trituberculatus</name>
    <dbReference type="NCBI Taxonomy" id="210409"/>
    <lineage>
        <taxon>Eukaryota</taxon>
        <taxon>Metazoa</taxon>
        <taxon>Ecdysozoa</taxon>
        <taxon>Arthropoda</taxon>
        <taxon>Crustacea</taxon>
        <taxon>Multicrustacea</taxon>
        <taxon>Malacostraca</taxon>
        <taxon>Eumalacostraca</taxon>
        <taxon>Eucarida</taxon>
        <taxon>Decapoda</taxon>
        <taxon>Pleocyemata</taxon>
        <taxon>Brachyura</taxon>
        <taxon>Eubrachyura</taxon>
        <taxon>Portunoidea</taxon>
        <taxon>Portunidae</taxon>
        <taxon>Portuninae</taxon>
        <taxon>Portunus</taxon>
    </lineage>
</organism>
<evidence type="ECO:0000313" key="1">
    <source>
        <dbReference type="EMBL" id="MPC31278.1"/>
    </source>
</evidence>
<keyword evidence="2" id="KW-1185">Reference proteome</keyword>
<accession>A0A5B7ECN9</accession>
<sequence length="75" mass="8285">MQSRDEIWDELSLNCQVKYLLASRSSALVSESNVVGGETGSCIAHSSYLTPHASRLTPHTSRPDTMLVFFFPKAL</sequence>
<proteinExistence type="predicted"/>